<feature type="compositionally biased region" description="Basic and acidic residues" evidence="9">
    <location>
        <begin position="235"/>
        <end position="257"/>
    </location>
</feature>
<dbReference type="AlphaFoldDB" id="A0A8H3CY96"/>
<evidence type="ECO:0000256" key="6">
    <source>
        <dbReference type="ARBA" id="ARBA00022679"/>
    </source>
</evidence>
<feature type="domain" description="Methyltransferase type 11" evidence="10">
    <location>
        <begin position="72"/>
        <end position="145"/>
    </location>
</feature>
<evidence type="ECO:0000256" key="5">
    <source>
        <dbReference type="ARBA" id="ARBA00022603"/>
    </source>
</evidence>
<protein>
    <recommendedName>
        <fullName evidence="14">18S rRNA (Guanine-N(7))-methyltransferase</fullName>
    </recommendedName>
</protein>
<evidence type="ECO:0000256" key="8">
    <source>
        <dbReference type="ARBA" id="ARBA00023242"/>
    </source>
</evidence>
<dbReference type="InterPro" id="IPR022238">
    <property type="entry name" value="Bud23_C"/>
</dbReference>
<sequence length="308" mass="34883">MSRPEYQAPPEIYYNDVEAKKYTGKYVMRLVCLVLHPTYDLSSTRNQEIQAQMTLRALELLNLPEGDSPFLLDIGCGSGLSGEILDEHGYNWVGVDISPSMLEVALEREVEGDLFLQDIGQGFGFRPGSFDGAISVSVLQWLCNADASTHSPPARLARFFQTLHASLTRSARAVLQFYPQSDDQIQLIMGIAMKSGFQGGLVIDYPNSRKAKKYFLCLFSGGSSEGNAAKAKVELPKGLDGEDPDRERENVQFEKRREKFKSRQKRKNIKDKDGREWILRKKELYRKRGKESVPNDSKYTGRQRKPVF</sequence>
<keyword evidence="4" id="KW-0963">Cytoplasm</keyword>
<evidence type="ECO:0000259" key="10">
    <source>
        <dbReference type="Pfam" id="PF08241"/>
    </source>
</evidence>
<dbReference type="GO" id="GO:0070476">
    <property type="term" value="P:rRNA (guanine-N7)-methylation"/>
    <property type="evidence" value="ECO:0007669"/>
    <property type="project" value="InterPro"/>
</dbReference>
<name>A0A8H3CY96_9AGAM</name>
<evidence type="ECO:0000256" key="7">
    <source>
        <dbReference type="ARBA" id="ARBA00022691"/>
    </source>
</evidence>
<feature type="domain" description="18S rRNA (guanine(1575)-N(7))-methyltransferase Bud23 C-terminal" evidence="11">
    <location>
        <begin position="221"/>
        <end position="306"/>
    </location>
</feature>
<dbReference type="Proteomes" id="UP000663843">
    <property type="component" value="Unassembled WGS sequence"/>
</dbReference>
<comment type="caution">
    <text evidence="12">The sequence shown here is derived from an EMBL/GenBank/DDBJ whole genome shotgun (WGS) entry which is preliminary data.</text>
</comment>
<comment type="subcellular location">
    <subcellularLocation>
        <location evidence="2">Cytoplasm</location>
    </subcellularLocation>
    <subcellularLocation>
        <location evidence="1">Nucleus</location>
    </subcellularLocation>
</comment>
<keyword evidence="8" id="KW-0539">Nucleus</keyword>
<evidence type="ECO:0000256" key="3">
    <source>
        <dbReference type="ARBA" id="ARBA00005547"/>
    </source>
</evidence>
<evidence type="ECO:0000256" key="1">
    <source>
        <dbReference type="ARBA" id="ARBA00004123"/>
    </source>
</evidence>
<dbReference type="GO" id="GO:0016435">
    <property type="term" value="F:rRNA (guanine) methyltransferase activity"/>
    <property type="evidence" value="ECO:0007669"/>
    <property type="project" value="InterPro"/>
</dbReference>
<dbReference type="PANTHER" id="PTHR12734:SF0">
    <property type="entry name" value="18S RRNA (GUANINE-N(7))-METHYLTRANSFERASE-RELATED"/>
    <property type="match status" value="1"/>
</dbReference>
<keyword evidence="5" id="KW-0489">Methyltransferase</keyword>
<evidence type="ECO:0000259" key="11">
    <source>
        <dbReference type="Pfam" id="PF12589"/>
    </source>
</evidence>
<dbReference type="InterPro" id="IPR039769">
    <property type="entry name" value="Bud23-like"/>
</dbReference>
<feature type="compositionally biased region" description="Basic residues" evidence="9">
    <location>
        <begin position="258"/>
        <end position="269"/>
    </location>
</feature>
<evidence type="ECO:0008006" key="14">
    <source>
        <dbReference type="Google" id="ProtNLM"/>
    </source>
</evidence>
<accession>A0A8H3CY96</accession>
<evidence type="ECO:0000256" key="4">
    <source>
        <dbReference type="ARBA" id="ARBA00022490"/>
    </source>
</evidence>
<keyword evidence="6" id="KW-0808">Transferase</keyword>
<dbReference type="SUPFAM" id="SSF53335">
    <property type="entry name" value="S-adenosyl-L-methionine-dependent methyltransferases"/>
    <property type="match status" value="1"/>
</dbReference>
<comment type="similarity">
    <text evidence="3">Belongs to the class I-like SAM-binding methyltransferase superfamily. BUD23/WBSCR22 family.</text>
</comment>
<evidence type="ECO:0000313" key="13">
    <source>
        <dbReference type="Proteomes" id="UP000663843"/>
    </source>
</evidence>
<organism evidence="12 13">
    <name type="scientific">Rhizoctonia solani</name>
    <dbReference type="NCBI Taxonomy" id="456999"/>
    <lineage>
        <taxon>Eukaryota</taxon>
        <taxon>Fungi</taxon>
        <taxon>Dikarya</taxon>
        <taxon>Basidiomycota</taxon>
        <taxon>Agaricomycotina</taxon>
        <taxon>Agaricomycetes</taxon>
        <taxon>Cantharellales</taxon>
        <taxon>Ceratobasidiaceae</taxon>
        <taxon>Rhizoctonia</taxon>
    </lineage>
</organism>
<feature type="region of interest" description="Disordered" evidence="9">
    <location>
        <begin position="235"/>
        <end position="274"/>
    </location>
</feature>
<dbReference type="Pfam" id="PF08241">
    <property type="entry name" value="Methyltransf_11"/>
    <property type="match status" value="1"/>
</dbReference>
<reference evidence="12" key="1">
    <citation type="submission" date="2021-01" db="EMBL/GenBank/DDBJ databases">
        <authorList>
            <person name="Kaushik A."/>
        </authorList>
    </citation>
    <scope>NUCLEOTIDE SEQUENCE</scope>
    <source>
        <strain evidence="12">AG2-2IIIB</strain>
    </source>
</reference>
<evidence type="ECO:0000256" key="2">
    <source>
        <dbReference type="ARBA" id="ARBA00004496"/>
    </source>
</evidence>
<dbReference type="PANTHER" id="PTHR12734">
    <property type="entry name" value="METHYLTRANSFERASE-RELATED"/>
    <property type="match status" value="1"/>
</dbReference>
<dbReference type="GO" id="GO:0005737">
    <property type="term" value="C:cytoplasm"/>
    <property type="evidence" value="ECO:0007669"/>
    <property type="project" value="UniProtKB-SubCell"/>
</dbReference>
<dbReference type="CDD" id="cd02440">
    <property type="entry name" value="AdoMet_MTases"/>
    <property type="match status" value="1"/>
</dbReference>
<dbReference type="InterPro" id="IPR029063">
    <property type="entry name" value="SAM-dependent_MTases_sf"/>
</dbReference>
<evidence type="ECO:0000256" key="9">
    <source>
        <dbReference type="SAM" id="MobiDB-lite"/>
    </source>
</evidence>
<dbReference type="FunFam" id="3.40.50.150:FF:000017">
    <property type="entry name" value="probable 18S rRNA (Guanine-N(7))-methyltransferase"/>
    <property type="match status" value="1"/>
</dbReference>
<dbReference type="InterPro" id="IPR013216">
    <property type="entry name" value="Methyltransf_11"/>
</dbReference>
<feature type="region of interest" description="Disordered" evidence="9">
    <location>
        <begin position="287"/>
        <end position="308"/>
    </location>
</feature>
<gene>
    <name evidence="12" type="ORF">RDB_LOCUS143984</name>
</gene>
<evidence type="ECO:0000313" key="12">
    <source>
        <dbReference type="EMBL" id="CAE6504556.1"/>
    </source>
</evidence>
<dbReference type="OrthoDB" id="274995at2759"/>
<dbReference type="Gene3D" id="3.40.50.150">
    <property type="entry name" value="Vaccinia Virus protein VP39"/>
    <property type="match status" value="1"/>
</dbReference>
<proteinExistence type="inferred from homology"/>
<keyword evidence="7" id="KW-0949">S-adenosyl-L-methionine</keyword>
<dbReference type="GO" id="GO:0005730">
    <property type="term" value="C:nucleolus"/>
    <property type="evidence" value="ECO:0007669"/>
    <property type="project" value="TreeGrafter"/>
</dbReference>
<dbReference type="EMBL" id="CAJMWT010005324">
    <property type="protein sequence ID" value="CAE6504556.1"/>
    <property type="molecule type" value="Genomic_DNA"/>
</dbReference>
<dbReference type="Pfam" id="PF12589">
    <property type="entry name" value="WBS_methylT"/>
    <property type="match status" value="1"/>
</dbReference>